<keyword evidence="2" id="KW-0472">Membrane</keyword>
<dbReference type="EMBL" id="FSRM01000002">
    <property type="protein sequence ID" value="SIO54532.1"/>
    <property type="molecule type" value="Genomic_DNA"/>
</dbReference>
<evidence type="ECO:0000313" key="4">
    <source>
        <dbReference type="Proteomes" id="UP000184693"/>
    </source>
</evidence>
<feature type="region of interest" description="Disordered" evidence="1">
    <location>
        <begin position="196"/>
        <end position="220"/>
    </location>
</feature>
<sequence>MRLIGTLVQLCRTAAFALGRELAAWKPSRARATFAAEAVLSVALSVALANALGLSDTWWAAISGFAVMQTSFAGSVQRAAHRIMGTVIGAALGTLMGPWIGDRPWLFVPALGLMGGVAVYGANGSKAAYAWILGGVTALMVTYEAHKFESFQATALFAALRVAEVAVGTLACLLVASVFHFGPRWYRTNRKPVETSTARAAAESTSGEAPASASASTPPLASTHPARMLLSVQAAVSITILASLTYVLHLPGFAQAMVTAIAVLIVPPGLAADRTQQPVMEKMVQRVAGCLLAGVLGVALLPLMHGQAVLCMLALSIGVWVGCHVQTGREGASYVGRQFTIAFIMVFVQDHHWSSDPIPALMRLSGIVIGIVVLAAVMLGIKGTRLTDARTAKSFWP</sequence>
<dbReference type="GO" id="GO:0022857">
    <property type="term" value="F:transmembrane transporter activity"/>
    <property type="evidence" value="ECO:0007669"/>
    <property type="project" value="InterPro"/>
</dbReference>
<dbReference type="Pfam" id="PF04632">
    <property type="entry name" value="FUSC"/>
    <property type="match status" value="1"/>
</dbReference>
<feature type="transmembrane region" description="Helical" evidence="2">
    <location>
        <begin position="360"/>
        <end position="381"/>
    </location>
</feature>
<feature type="transmembrane region" description="Helical" evidence="2">
    <location>
        <begin position="283"/>
        <end position="301"/>
    </location>
</feature>
<dbReference type="Proteomes" id="UP000184693">
    <property type="component" value="Unassembled WGS sequence"/>
</dbReference>
<protein>
    <submittedName>
        <fullName evidence="3">Fusaric acid resistance protein-like</fullName>
    </submittedName>
</protein>
<dbReference type="AlphaFoldDB" id="A0A1N6KD93"/>
<accession>A0A1N6KD93</accession>
<feature type="transmembrane region" description="Helical" evidence="2">
    <location>
        <begin position="105"/>
        <end position="122"/>
    </location>
</feature>
<dbReference type="OrthoDB" id="5946161at2"/>
<feature type="transmembrane region" description="Helical" evidence="2">
    <location>
        <begin position="158"/>
        <end position="181"/>
    </location>
</feature>
<name>A0A1N6KD93_9BURK</name>
<proteinExistence type="predicted"/>
<reference evidence="3 4" key="1">
    <citation type="submission" date="2016-11" db="EMBL/GenBank/DDBJ databases">
        <authorList>
            <person name="Jaros S."/>
            <person name="Januszkiewicz K."/>
            <person name="Wedrychowicz H."/>
        </authorList>
    </citation>
    <scope>NUCLEOTIDE SEQUENCE [LARGE SCALE GENOMIC DNA]</scope>
    <source>
        <strain evidence="3 4">GAS86</strain>
    </source>
</reference>
<keyword evidence="2" id="KW-1133">Transmembrane helix</keyword>
<evidence type="ECO:0000256" key="1">
    <source>
        <dbReference type="SAM" id="MobiDB-lite"/>
    </source>
</evidence>
<feature type="transmembrane region" description="Helical" evidence="2">
    <location>
        <begin position="253"/>
        <end position="271"/>
    </location>
</feature>
<dbReference type="GO" id="GO:0005886">
    <property type="term" value="C:plasma membrane"/>
    <property type="evidence" value="ECO:0007669"/>
    <property type="project" value="InterPro"/>
</dbReference>
<dbReference type="RefSeq" id="WP_074268617.1">
    <property type="nucleotide sequence ID" value="NZ_FSRM01000002.1"/>
</dbReference>
<dbReference type="InterPro" id="IPR006726">
    <property type="entry name" value="PHBA_efflux_AaeB/fusaric-R"/>
</dbReference>
<evidence type="ECO:0000313" key="3">
    <source>
        <dbReference type="EMBL" id="SIO54532.1"/>
    </source>
</evidence>
<organism evidence="3 4">
    <name type="scientific">Paraburkholderia phenazinium</name>
    <dbReference type="NCBI Taxonomy" id="60549"/>
    <lineage>
        <taxon>Bacteria</taxon>
        <taxon>Pseudomonadati</taxon>
        <taxon>Pseudomonadota</taxon>
        <taxon>Betaproteobacteria</taxon>
        <taxon>Burkholderiales</taxon>
        <taxon>Burkholderiaceae</taxon>
        <taxon>Paraburkholderia</taxon>
    </lineage>
</organism>
<gene>
    <name evidence="3" type="ORF">SAMN05444168_6862</name>
</gene>
<keyword evidence="2" id="KW-0812">Transmembrane</keyword>
<feature type="transmembrane region" description="Helical" evidence="2">
    <location>
        <begin position="129"/>
        <end position="146"/>
    </location>
</feature>
<evidence type="ECO:0000256" key="2">
    <source>
        <dbReference type="SAM" id="Phobius"/>
    </source>
</evidence>
<feature type="transmembrane region" description="Helical" evidence="2">
    <location>
        <begin position="228"/>
        <end position="247"/>
    </location>
</feature>
<feature type="transmembrane region" description="Helical" evidence="2">
    <location>
        <begin position="79"/>
        <end position="99"/>
    </location>
</feature>
<feature type="transmembrane region" description="Helical" evidence="2">
    <location>
        <begin position="43"/>
        <end position="67"/>
    </location>
</feature>